<dbReference type="Proteomes" id="UP000325395">
    <property type="component" value="Unassembled WGS sequence"/>
</dbReference>
<organism evidence="1 2">
    <name type="scientific">Aspergillus pseudocaelatus</name>
    <dbReference type="NCBI Taxonomy" id="1825620"/>
    <lineage>
        <taxon>Eukaryota</taxon>
        <taxon>Fungi</taxon>
        <taxon>Dikarya</taxon>
        <taxon>Ascomycota</taxon>
        <taxon>Pezizomycotina</taxon>
        <taxon>Eurotiomycetes</taxon>
        <taxon>Eurotiomycetidae</taxon>
        <taxon>Eurotiales</taxon>
        <taxon>Aspergillaceae</taxon>
        <taxon>Aspergillus</taxon>
        <taxon>Aspergillus subgen. Circumdati</taxon>
    </lineage>
</organism>
<dbReference type="EMBL" id="ML735687">
    <property type="protein sequence ID" value="KAE8424018.1"/>
    <property type="molecule type" value="Genomic_DNA"/>
</dbReference>
<evidence type="ECO:0000313" key="2">
    <source>
        <dbReference type="Proteomes" id="UP000325395"/>
    </source>
</evidence>
<accession>A0ABQ6X3Z3</accession>
<name>A0ABQ6X3Z3_9EURO</name>
<proteinExistence type="predicted"/>
<sequence length="235" mass="26356">MASNSLPASAIVQDRLPDLLIGIGHTTNNALHSITFTGTLRPWANFPRDVEAIYLNFVWNRRVVDHRQRLGRVAEWNIQFEQTAVGNETGVQGHWGQHNIDLEMGDFRATTSRYKKVPDMAGASRVTGALRLVGELKTPWVDNHCLSDAMHDESDFRHILGGSGLRSICRTNNVIYELMSTYNETIFLTQVADAAIGWKLQYSPVVQHSCVFYIGHLAEIAHRANNSSTNWVANL</sequence>
<keyword evidence="2" id="KW-1185">Reference proteome</keyword>
<evidence type="ECO:0000313" key="1">
    <source>
        <dbReference type="EMBL" id="KAE8424018.1"/>
    </source>
</evidence>
<reference evidence="1 2" key="1">
    <citation type="submission" date="2019-04" db="EMBL/GenBank/DDBJ databases">
        <authorList>
            <consortium name="DOE Joint Genome Institute"/>
            <person name="Mondo S."/>
            <person name="Kjaerbolling I."/>
            <person name="Vesth T."/>
            <person name="Frisvad J.C."/>
            <person name="Nybo J.L."/>
            <person name="Theobald S."/>
            <person name="Kildgaard S."/>
            <person name="Isbrandt T."/>
            <person name="Kuo A."/>
            <person name="Sato A."/>
            <person name="Lyhne E.K."/>
            <person name="Kogle M.E."/>
            <person name="Wiebenga A."/>
            <person name="Kun R.S."/>
            <person name="Lubbers R.J."/>
            <person name="Makela M.R."/>
            <person name="Barry K."/>
            <person name="Chovatia M."/>
            <person name="Clum A."/>
            <person name="Daum C."/>
            <person name="Haridas S."/>
            <person name="He G."/>
            <person name="LaButti K."/>
            <person name="Lipzen A."/>
            <person name="Riley R."/>
            <person name="Salamov A."/>
            <person name="Simmons B.A."/>
            <person name="Magnuson J.K."/>
            <person name="Henrissat B."/>
            <person name="Mortensen U.H."/>
            <person name="Larsen T.O."/>
            <person name="Devries R.P."/>
            <person name="Grigoriev I.V."/>
            <person name="Machida M."/>
            <person name="Baker S.E."/>
            <person name="Andersen M.R."/>
            <person name="Cantor M.N."/>
            <person name="Hua S.X."/>
        </authorList>
    </citation>
    <scope>NUCLEOTIDE SEQUENCE [LARGE SCALE GENOMIC DNA]</scope>
    <source>
        <strain evidence="1 2">CBS 117616</strain>
    </source>
</reference>
<gene>
    <name evidence="1" type="ORF">BDV36DRAFT_278992</name>
</gene>
<protein>
    <submittedName>
        <fullName evidence="1">Uncharacterized protein</fullName>
    </submittedName>
</protein>